<dbReference type="Pfam" id="PF08522">
    <property type="entry name" value="BT_3987-like_N"/>
    <property type="match status" value="1"/>
</dbReference>
<dbReference type="Gene3D" id="2.60.120.200">
    <property type="match status" value="1"/>
</dbReference>
<sequence length="389" mass="43840">MKLQKLYGITLGLLTFISTGCNDDMENFSNNIFMSSVSPENILVKSNIESDERTFQLEIAKPEESDINFTIKVDPALVSAYKDIYYTNDVEMLPEKHYSFSNMEGKIFAGSVISAPITVYFKEINQLNIDKVYILPVSIDNANISILASAQTFYYVFKGASLINKVANIKENNIYVEWKNPEAVNNLTMMTAEALIRPHSFDHNISTLMGIEGKFLFRFGDDGVPANHLQIAGTSSATNIHINRDVPLEEWLHIVITYDAEAKNLKAYYNGELVTNSPMNIGAINWGIPHSDESNGKPRCFWIGYSYNNERWLDADIAEVRIWNRVLSEEEINAKDHAYEVDPNSEGLVAYWKLNDGLDEIKDYSVNGNNATPSSTLTWVDVALPAKED</sequence>
<evidence type="ECO:0000259" key="1">
    <source>
        <dbReference type="Pfam" id="PF08522"/>
    </source>
</evidence>
<dbReference type="PROSITE" id="PS51257">
    <property type="entry name" value="PROKAR_LIPOPROTEIN"/>
    <property type="match status" value="1"/>
</dbReference>
<reference evidence="2 3" key="1">
    <citation type="submission" date="2015-09" db="EMBL/GenBank/DDBJ databases">
        <authorList>
            <consortium name="Pathogen Informatics"/>
        </authorList>
    </citation>
    <scope>NUCLEOTIDE SEQUENCE [LARGE SCALE GENOMIC DNA]</scope>
    <source>
        <strain evidence="2 3">2789STDY5608840</strain>
    </source>
</reference>
<accession>A0A174B5M6</accession>
<dbReference type="Pfam" id="PF13385">
    <property type="entry name" value="Laminin_G_3"/>
    <property type="match status" value="1"/>
</dbReference>
<dbReference type="RefSeq" id="WP_022276179.1">
    <property type="nucleotide sequence ID" value="NZ_CABIXA010000005.1"/>
</dbReference>
<evidence type="ECO:0000313" key="2">
    <source>
        <dbReference type="EMBL" id="CUN95056.1"/>
    </source>
</evidence>
<proteinExistence type="predicted"/>
<name>A0A174B5M6_9BACE</name>
<protein>
    <submittedName>
        <fullName evidence="2">LamG domain-containing protein</fullName>
    </submittedName>
</protein>
<dbReference type="GO" id="GO:0004553">
    <property type="term" value="F:hydrolase activity, hydrolyzing O-glycosyl compounds"/>
    <property type="evidence" value="ECO:0007669"/>
    <property type="project" value="UniProtKB-ARBA"/>
</dbReference>
<dbReference type="GO" id="GO:0005975">
    <property type="term" value="P:carbohydrate metabolic process"/>
    <property type="evidence" value="ECO:0007669"/>
    <property type="project" value="UniProtKB-ARBA"/>
</dbReference>
<dbReference type="EMBL" id="CYZH01000005">
    <property type="protein sequence ID" value="CUN95056.1"/>
    <property type="molecule type" value="Genomic_DNA"/>
</dbReference>
<dbReference type="InterPro" id="IPR013728">
    <property type="entry name" value="BT_3987-like_N"/>
</dbReference>
<dbReference type="Gene3D" id="2.60.40.1740">
    <property type="entry name" value="hypothetical protein (bacova_03559)"/>
    <property type="match status" value="1"/>
</dbReference>
<gene>
    <name evidence="2" type="ORF">ERS852397_01093</name>
</gene>
<dbReference type="InterPro" id="IPR013320">
    <property type="entry name" value="ConA-like_dom_sf"/>
</dbReference>
<organism evidence="2 3">
    <name type="scientific">Bacteroides finegoldii</name>
    <dbReference type="NCBI Taxonomy" id="338188"/>
    <lineage>
        <taxon>Bacteria</taxon>
        <taxon>Pseudomonadati</taxon>
        <taxon>Bacteroidota</taxon>
        <taxon>Bacteroidia</taxon>
        <taxon>Bacteroidales</taxon>
        <taxon>Bacteroidaceae</taxon>
        <taxon>Bacteroides</taxon>
    </lineage>
</organism>
<dbReference type="AlphaFoldDB" id="A0A174B5M6"/>
<dbReference type="STRING" id="338188.ERS852397_01093"/>
<feature type="domain" description="BT-3987-like N-terminal" evidence="1">
    <location>
        <begin position="29"/>
        <end position="144"/>
    </location>
</feature>
<evidence type="ECO:0000313" key="3">
    <source>
        <dbReference type="Proteomes" id="UP000095517"/>
    </source>
</evidence>
<dbReference type="Proteomes" id="UP000095517">
    <property type="component" value="Unassembled WGS sequence"/>
</dbReference>
<dbReference type="SUPFAM" id="SSF49899">
    <property type="entry name" value="Concanavalin A-like lectins/glucanases"/>
    <property type="match status" value="1"/>
</dbReference>